<comment type="cofactor">
    <cofactor evidence="2">
        <name>Mg(2+)</name>
        <dbReference type="ChEBI" id="CHEBI:18420"/>
    </cofactor>
</comment>
<feature type="domain" description="Topo IIA-type catalytic" evidence="9">
    <location>
        <begin position="1"/>
        <end position="65"/>
    </location>
</feature>
<evidence type="ECO:0000256" key="8">
    <source>
        <dbReference type="ARBA" id="ARBA00023235"/>
    </source>
</evidence>
<dbReference type="SUPFAM" id="SSF56719">
    <property type="entry name" value="Type II DNA topoisomerase"/>
    <property type="match status" value="1"/>
</dbReference>
<keyword evidence="5" id="KW-0067">ATP-binding</keyword>
<comment type="catalytic activity">
    <reaction evidence="1">
        <text>ATP-dependent breakage, passage and rejoining of double-stranded DNA.</text>
        <dbReference type="EC" id="5.6.2.2"/>
    </reaction>
</comment>
<dbReference type="PANTHER" id="PTHR10169">
    <property type="entry name" value="DNA TOPOISOMERASE/GYRASE"/>
    <property type="match status" value="1"/>
</dbReference>
<dbReference type="GO" id="GO:0003677">
    <property type="term" value="F:DNA binding"/>
    <property type="evidence" value="ECO:0007669"/>
    <property type="project" value="UniProtKB-KW"/>
</dbReference>
<keyword evidence="8" id="KW-0413">Isomerase</keyword>
<evidence type="ECO:0000259" key="9">
    <source>
        <dbReference type="Pfam" id="PF00521"/>
    </source>
</evidence>
<dbReference type="AlphaFoldDB" id="A0A816ZDG7"/>
<dbReference type="EMBL" id="CAJOBG010049491">
    <property type="protein sequence ID" value="CAF4473852.1"/>
    <property type="molecule type" value="Genomic_DNA"/>
</dbReference>
<dbReference type="EC" id="5.6.2.2" evidence="3"/>
<comment type="caution">
    <text evidence="10">The sequence shown here is derived from an EMBL/GenBank/DDBJ whole genome shotgun (WGS) entry which is preliminary data.</text>
</comment>
<proteinExistence type="predicted"/>
<dbReference type="Proteomes" id="UP000663856">
    <property type="component" value="Unassembled WGS sequence"/>
</dbReference>
<evidence type="ECO:0000256" key="3">
    <source>
        <dbReference type="ARBA" id="ARBA00012895"/>
    </source>
</evidence>
<dbReference type="Proteomes" id="UP000663866">
    <property type="component" value="Unassembled WGS sequence"/>
</dbReference>
<dbReference type="InterPro" id="IPR013760">
    <property type="entry name" value="Topo_IIA-like_dom_sf"/>
</dbReference>
<evidence type="ECO:0000256" key="6">
    <source>
        <dbReference type="ARBA" id="ARBA00023029"/>
    </source>
</evidence>
<evidence type="ECO:0000313" key="12">
    <source>
        <dbReference type="Proteomes" id="UP000663856"/>
    </source>
</evidence>
<name>A0A816ZDG7_9BILA</name>
<evidence type="ECO:0000313" key="10">
    <source>
        <dbReference type="EMBL" id="CAF2208004.1"/>
    </source>
</evidence>
<dbReference type="InterPro" id="IPR002205">
    <property type="entry name" value="Topo_IIA_dom_A"/>
</dbReference>
<dbReference type="InterPro" id="IPR013758">
    <property type="entry name" value="Topo_IIA_A/C_ab"/>
</dbReference>
<dbReference type="Gene3D" id="3.90.199.10">
    <property type="entry name" value="Topoisomerase II, domain 5"/>
    <property type="match status" value="1"/>
</dbReference>
<evidence type="ECO:0000313" key="11">
    <source>
        <dbReference type="EMBL" id="CAF4473852.1"/>
    </source>
</evidence>
<dbReference type="GO" id="GO:0000712">
    <property type="term" value="P:resolution of meiotic recombination intermediates"/>
    <property type="evidence" value="ECO:0007669"/>
    <property type="project" value="TreeGrafter"/>
</dbReference>
<keyword evidence="6" id="KW-0799">Topoisomerase</keyword>
<dbReference type="GO" id="GO:0006265">
    <property type="term" value="P:DNA topological change"/>
    <property type="evidence" value="ECO:0007669"/>
    <property type="project" value="InterPro"/>
</dbReference>
<keyword evidence="7" id="KW-0238">DNA-binding</keyword>
<dbReference type="PANTHER" id="PTHR10169:SF38">
    <property type="entry name" value="DNA TOPOISOMERASE 2"/>
    <property type="match status" value="1"/>
</dbReference>
<evidence type="ECO:0000256" key="7">
    <source>
        <dbReference type="ARBA" id="ARBA00023125"/>
    </source>
</evidence>
<reference evidence="10" key="1">
    <citation type="submission" date="2021-02" db="EMBL/GenBank/DDBJ databases">
        <authorList>
            <person name="Nowell W R."/>
        </authorList>
    </citation>
    <scope>NUCLEOTIDE SEQUENCE</scope>
</reference>
<protein>
    <recommendedName>
        <fullName evidence="3">DNA topoisomerase (ATP-hydrolyzing)</fullName>
        <ecNumber evidence="3">5.6.2.2</ecNumber>
    </recommendedName>
</protein>
<evidence type="ECO:0000256" key="2">
    <source>
        <dbReference type="ARBA" id="ARBA00001946"/>
    </source>
</evidence>
<keyword evidence="13" id="KW-1185">Reference proteome</keyword>
<sequence>MDGLKPGLCKIMFICFRKNLIRNIKVAENPAYHPGEQLLINAIVDPAQNFVSLNNINFFVPAGQFDYIFTCVVYVKLDKIFINKTDLPFDTWTPYYKETVLETKFHLKRNDITPTILDYKEYHIDTTVRFGVKLS</sequence>
<evidence type="ECO:0000313" key="13">
    <source>
        <dbReference type="Proteomes" id="UP000663866"/>
    </source>
</evidence>
<evidence type="ECO:0000256" key="1">
    <source>
        <dbReference type="ARBA" id="ARBA00000185"/>
    </source>
</evidence>
<dbReference type="Gene3D" id="3.30.1360.40">
    <property type="match status" value="1"/>
</dbReference>
<dbReference type="GO" id="GO:0005524">
    <property type="term" value="F:ATP binding"/>
    <property type="evidence" value="ECO:0007669"/>
    <property type="project" value="UniProtKB-KW"/>
</dbReference>
<keyword evidence="4" id="KW-0547">Nucleotide-binding</keyword>
<dbReference type="GO" id="GO:0003918">
    <property type="term" value="F:DNA topoisomerase type II (double strand cut, ATP-hydrolyzing) activity"/>
    <property type="evidence" value="ECO:0007669"/>
    <property type="project" value="UniProtKB-EC"/>
</dbReference>
<dbReference type="Pfam" id="PF00521">
    <property type="entry name" value="DNA_topoisoIV"/>
    <property type="match status" value="1"/>
</dbReference>
<gene>
    <name evidence="11" type="ORF">OVN521_LOCUS39188</name>
    <name evidence="10" type="ORF">WKI299_LOCUS34854</name>
</gene>
<dbReference type="InterPro" id="IPR050634">
    <property type="entry name" value="DNA_Topoisomerase_II"/>
</dbReference>
<accession>A0A816ZDG7</accession>
<dbReference type="GO" id="GO:0005634">
    <property type="term" value="C:nucleus"/>
    <property type="evidence" value="ECO:0007669"/>
    <property type="project" value="TreeGrafter"/>
</dbReference>
<organism evidence="10 12">
    <name type="scientific">Rotaria magnacalcarata</name>
    <dbReference type="NCBI Taxonomy" id="392030"/>
    <lineage>
        <taxon>Eukaryota</taxon>
        <taxon>Metazoa</taxon>
        <taxon>Spiralia</taxon>
        <taxon>Gnathifera</taxon>
        <taxon>Rotifera</taxon>
        <taxon>Eurotatoria</taxon>
        <taxon>Bdelloidea</taxon>
        <taxon>Philodinida</taxon>
        <taxon>Philodinidae</taxon>
        <taxon>Rotaria</taxon>
    </lineage>
</organism>
<dbReference type="EMBL" id="CAJNRF010016614">
    <property type="protein sequence ID" value="CAF2208004.1"/>
    <property type="molecule type" value="Genomic_DNA"/>
</dbReference>
<evidence type="ECO:0000256" key="5">
    <source>
        <dbReference type="ARBA" id="ARBA00022840"/>
    </source>
</evidence>
<evidence type="ECO:0000256" key="4">
    <source>
        <dbReference type="ARBA" id="ARBA00022741"/>
    </source>
</evidence>
<dbReference type="GO" id="GO:0000819">
    <property type="term" value="P:sister chromatid segregation"/>
    <property type="evidence" value="ECO:0007669"/>
    <property type="project" value="TreeGrafter"/>
</dbReference>